<dbReference type="AlphaFoldDB" id="A0A8H5C1H9"/>
<accession>A0A8H5C1H9</accession>
<protein>
    <recommendedName>
        <fullName evidence="9">Rpa49 subunit specific to nuclear RNA polymerase I</fullName>
    </recommendedName>
</protein>
<dbReference type="OrthoDB" id="532500at2759"/>
<dbReference type="EMBL" id="JAACJM010000299">
    <property type="protein sequence ID" value="KAF5332926.1"/>
    <property type="molecule type" value="Genomic_DNA"/>
</dbReference>
<comment type="subcellular location">
    <subcellularLocation>
        <location evidence="1">Nucleus</location>
        <location evidence="1">Nucleolus</location>
    </subcellularLocation>
</comment>
<name>A0A8H5C1H9_9AGAR</name>
<keyword evidence="3" id="KW-0240">DNA-directed RNA polymerase</keyword>
<evidence type="ECO:0000313" key="7">
    <source>
        <dbReference type="EMBL" id="KAF5332926.1"/>
    </source>
</evidence>
<dbReference type="GO" id="GO:0005730">
    <property type="term" value="C:nucleolus"/>
    <property type="evidence" value="ECO:0007669"/>
    <property type="project" value="UniProtKB-SubCell"/>
</dbReference>
<dbReference type="GO" id="GO:0003677">
    <property type="term" value="F:DNA binding"/>
    <property type="evidence" value="ECO:0007669"/>
    <property type="project" value="InterPro"/>
</dbReference>
<feature type="region of interest" description="Disordered" evidence="6">
    <location>
        <begin position="1"/>
        <end position="27"/>
    </location>
</feature>
<evidence type="ECO:0000256" key="1">
    <source>
        <dbReference type="ARBA" id="ARBA00004604"/>
    </source>
</evidence>
<evidence type="ECO:0000256" key="3">
    <source>
        <dbReference type="ARBA" id="ARBA00022478"/>
    </source>
</evidence>
<evidence type="ECO:0000256" key="6">
    <source>
        <dbReference type="SAM" id="MobiDB-lite"/>
    </source>
</evidence>
<dbReference type="Proteomes" id="UP000559256">
    <property type="component" value="Unassembled WGS sequence"/>
</dbReference>
<reference evidence="7 8" key="1">
    <citation type="journal article" date="2020" name="ISME J.">
        <title>Uncovering the hidden diversity of litter-decomposition mechanisms in mushroom-forming fungi.</title>
        <authorList>
            <person name="Floudas D."/>
            <person name="Bentzer J."/>
            <person name="Ahren D."/>
            <person name="Johansson T."/>
            <person name="Persson P."/>
            <person name="Tunlid A."/>
        </authorList>
    </citation>
    <scope>NUCLEOTIDE SEQUENCE [LARGE SCALE GENOMIC DNA]</scope>
    <source>
        <strain evidence="7 8">CBS 291.85</strain>
    </source>
</reference>
<dbReference type="Pfam" id="PF06870">
    <property type="entry name" value="RNA_pol_I_A49"/>
    <property type="match status" value="1"/>
</dbReference>
<sequence length="428" mass="47350">MSPASTSTKKRKRDDGGEREISLQLSSSSSSIAPVLVNFPAVEAPSSTPFQCYASKKAKTKDKEKDGEAAKYDRLIVVGETPSVEFVTSEGETEKVAARSGTRYLLAVHNRRTGSVTLLPESKSPHLLTQTVKNLKSIPPAAPLSAQAFREARTALGEAFGTKKAKAAIRAQERNRVDVDAMKEAVPYVMQGIEKGAEGLLTKEEAKEVADANRLIPPFSTTADDPSDIYALHDIIPETEWKAITVTPFDEAQEHNVRRDLLSYKYSKWINNNLFNAKLLYYISTLFAFRRIHFGKDGLEKDVLSEKLKDIPSILIDGLITRFTETTRDSTACRVTSATETKLLAYLFALCLRVDGFTSDPNVLAKDLSLSVTQVNQIFKSLGCKYKIPSERDRARLGLSDSLAKTKMHVLTAPVEFPKVRMGKKNSR</sequence>
<dbReference type="GO" id="GO:0000428">
    <property type="term" value="C:DNA-directed RNA polymerase complex"/>
    <property type="evidence" value="ECO:0007669"/>
    <property type="project" value="UniProtKB-KW"/>
</dbReference>
<comment type="similarity">
    <text evidence="2">Belongs to the eukaryotic RPA49/POLR1E RNA polymerase subunit family.</text>
</comment>
<dbReference type="PANTHER" id="PTHR14440">
    <property type="entry name" value="DNA-DIRECTED RNA POLYMERASE I SUBUNIT RPA49"/>
    <property type="match status" value="1"/>
</dbReference>
<comment type="caution">
    <text evidence="7">The sequence shown here is derived from an EMBL/GenBank/DDBJ whole genome shotgun (WGS) entry which is preliminary data.</text>
</comment>
<keyword evidence="8" id="KW-1185">Reference proteome</keyword>
<proteinExistence type="inferred from homology"/>
<keyword evidence="4" id="KW-0804">Transcription</keyword>
<evidence type="ECO:0000313" key="8">
    <source>
        <dbReference type="Proteomes" id="UP000559256"/>
    </source>
</evidence>
<keyword evidence="5" id="KW-0539">Nucleus</keyword>
<evidence type="ECO:0000256" key="5">
    <source>
        <dbReference type="ARBA" id="ARBA00023242"/>
    </source>
</evidence>
<evidence type="ECO:0008006" key="9">
    <source>
        <dbReference type="Google" id="ProtNLM"/>
    </source>
</evidence>
<dbReference type="GO" id="GO:0006351">
    <property type="term" value="P:DNA-templated transcription"/>
    <property type="evidence" value="ECO:0007669"/>
    <property type="project" value="InterPro"/>
</dbReference>
<gene>
    <name evidence="7" type="ORF">D9758_015956</name>
</gene>
<evidence type="ECO:0000256" key="4">
    <source>
        <dbReference type="ARBA" id="ARBA00023163"/>
    </source>
</evidence>
<organism evidence="7 8">
    <name type="scientific">Tetrapyrgos nigripes</name>
    <dbReference type="NCBI Taxonomy" id="182062"/>
    <lineage>
        <taxon>Eukaryota</taxon>
        <taxon>Fungi</taxon>
        <taxon>Dikarya</taxon>
        <taxon>Basidiomycota</taxon>
        <taxon>Agaricomycotina</taxon>
        <taxon>Agaricomycetes</taxon>
        <taxon>Agaricomycetidae</taxon>
        <taxon>Agaricales</taxon>
        <taxon>Marasmiineae</taxon>
        <taxon>Marasmiaceae</taxon>
        <taxon>Tetrapyrgos</taxon>
    </lineage>
</organism>
<evidence type="ECO:0000256" key="2">
    <source>
        <dbReference type="ARBA" id="ARBA00009430"/>
    </source>
</evidence>
<dbReference type="InterPro" id="IPR009668">
    <property type="entry name" value="RNA_pol-assoc_fac_A49-like"/>
</dbReference>